<sequence>MYKKFDDIKIGEEKKKLTRKEKKELKKQQKEERKRKKEEAKALKKEKKNLPKIDKFIVDKMEEVDITDNEFIKTKSGYMNIYQVSGKDVDSLSLDEQEDLIRNFMFFLREFIHDFKIIIMNFPVNTSEQQTYIQKRINKTNNELYKIMLNEKLEKLIELEKTKTNIEYYIMVFIDKEDSVNDTLNNLIRSTNKDIHLSEIDLEKKLKVLYKLNNLNSKIL</sequence>
<evidence type="ECO:0000313" key="2">
    <source>
        <dbReference type="EMBL" id="AMN34787.1"/>
    </source>
</evidence>
<reference evidence="2 3" key="1">
    <citation type="journal article" date="2016" name="PLoS ONE">
        <title>Plasmid Characterization and Chromosome Analysis of Two netF+ Clostridium perfringens Isolates Associated with Foal and Canine Necrotizing Enteritis.</title>
        <authorList>
            <person name="Mehdizadeh Gohari I."/>
            <person name="Kropinski A.M."/>
            <person name="Weese S.J."/>
            <person name="Parreira V.R."/>
            <person name="Whitehead A.E."/>
            <person name="Boerlin P."/>
            <person name="Prescott J.F."/>
        </authorList>
    </citation>
    <scope>NUCLEOTIDE SEQUENCE [LARGE SCALE GENOMIC DNA]</scope>
    <source>
        <strain evidence="2 3">JP838</strain>
    </source>
</reference>
<protein>
    <submittedName>
        <fullName evidence="2">Uncharacterized protein</fullName>
    </submittedName>
</protein>
<organism evidence="2 3">
    <name type="scientific">Clostridium perfringens</name>
    <dbReference type="NCBI Taxonomy" id="1502"/>
    <lineage>
        <taxon>Bacteria</taxon>
        <taxon>Bacillati</taxon>
        <taxon>Bacillota</taxon>
        <taxon>Clostridia</taxon>
        <taxon>Eubacteriales</taxon>
        <taxon>Clostridiaceae</taxon>
        <taxon>Clostridium</taxon>
    </lineage>
</organism>
<dbReference type="PATRIC" id="fig|1502.177.peg.616"/>
<dbReference type="Proteomes" id="UP000070260">
    <property type="component" value="Chromosome"/>
</dbReference>
<dbReference type="AlphaFoldDB" id="A0A127EFS5"/>
<name>A0A127EFS5_CLOPF</name>
<gene>
    <name evidence="2" type="ORF">JFP838_03145</name>
</gene>
<accession>A0A127EFS5</accession>
<dbReference type="RefSeq" id="WP_061426479.1">
    <property type="nucleotide sequence ID" value="NZ_CATNZO010000001.1"/>
</dbReference>
<evidence type="ECO:0000313" key="3">
    <source>
        <dbReference type="Proteomes" id="UP000070260"/>
    </source>
</evidence>
<feature type="region of interest" description="Disordered" evidence="1">
    <location>
        <begin position="19"/>
        <end position="45"/>
    </location>
</feature>
<proteinExistence type="predicted"/>
<dbReference type="OrthoDB" id="2088199at2"/>
<dbReference type="EMBL" id="CP010994">
    <property type="protein sequence ID" value="AMN34787.1"/>
    <property type="molecule type" value="Genomic_DNA"/>
</dbReference>
<evidence type="ECO:0000256" key="1">
    <source>
        <dbReference type="SAM" id="MobiDB-lite"/>
    </source>
</evidence>